<dbReference type="InterPro" id="IPR029063">
    <property type="entry name" value="SAM-dependent_MTases_sf"/>
</dbReference>
<evidence type="ECO:0000313" key="2">
    <source>
        <dbReference type="EMBL" id="RGP69664.1"/>
    </source>
</evidence>
<keyword evidence="2" id="KW-0808">Transferase</keyword>
<dbReference type="Gene3D" id="1.10.10.10">
    <property type="entry name" value="Winged helix-like DNA-binding domain superfamily/Winged helix DNA-binding domain"/>
    <property type="match status" value="1"/>
</dbReference>
<proteinExistence type="predicted"/>
<reference evidence="2 3" key="1">
    <citation type="journal article" date="2018" name="PLoS Pathog.">
        <title>Evolution of structural diversity of trichothecenes, a family of toxins produced by plant pathogenic and entomopathogenic fungi.</title>
        <authorList>
            <person name="Proctor R.H."/>
            <person name="McCormick S.P."/>
            <person name="Kim H.S."/>
            <person name="Cardoza R.E."/>
            <person name="Stanley A.M."/>
            <person name="Lindo L."/>
            <person name="Kelly A."/>
            <person name="Brown D.W."/>
            <person name="Lee T."/>
            <person name="Vaughan M.M."/>
            <person name="Alexander N.J."/>
            <person name="Busman M."/>
            <person name="Gutierrez S."/>
        </authorList>
    </citation>
    <scope>NUCLEOTIDE SEQUENCE [LARGE SCALE GENOMIC DNA]</scope>
    <source>
        <strain evidence="2 3">NRRL 3299</strain>
    </source>
</reference>
<keyword evidence="3" id="KW-1185">Reference proteome</keyword>
<dbReference type="InterPro" id="IPR036388">
    <property type="entry name" value="WH-like_DNA-bd_sf"/>
</dbReference>
<dbReference type="Gene3D" id="3.40.50.150">
    <property type="entry name" value="Vaccinia Virus protein VP39"/>
    <property type="match status" value="1"/>
</dbReference>
<sequence length="342" mass="38158">MGSIGTTPDREVASIFNSAIASCAIGTAWEVGILDKLRDSGRLHTGSFAKKNDLDVASTEGLVTSLVVVDILKRDGDDIVPGRLFKETYRTKSLFHWLSLGSGALFSRMQYVVRNENRHGDYYTRDPAAIAYACRDINTQHFEPAFFKALDSVTFDVQRVVDLGCGSGGRLMQILDRFPEATAIGIDLAGPALKVASSEALQRGYGTRLSFTEGDARVLKYRNEFAEVDLLTCFMMGHDFWPRENCITTLQNLRDIFPNVRRFILGDATRILLGKEGDERKAREADVPVFTLGFELGHAMMGVYLPTLEEWDGVFTDGGWKCVNKHIFYTPSKSVVFELERL</sequence>
<dbReference type="GO" id="GO:0032259">
    <property type="term" value="P:methylation"/>
    <property type="evidence" value="ECO:0007669"/>
    <property type="project" value="UniProtKB-KW"/>
</dbReference>
<dbReference type="Pfam" id="PF13649">
    <property type="entry name" value="Methyltransf_25"/>
    <property type="match status" value="1"/>
</dbReference>
<dbReference type="CDD" id="cd02440">
    <property type="entry name" value="AdoMet_MTases"/>
    <property type="match status" value="1"/>
</dbReference>
<comment type="caution">
    <text evidence="2">The sequence shown here is derived from an EMBL/GenBank/DDBJ whole genome shotgun (WGS) entry which is preliminary data.</text>
</comment>
<dbReference type="Proteomes" id="UP000266152">
    <property type="component" value="Unassembled WGS sequence"/>
</dbReference>
<dbReference type="SUPFAM" id="SSF53335">
    <property type="entry name" value="S-adenosyl-L-methionine-dependent methyltransferases"/>
    <property type="match status" value="1"/>
</dbReference>
<keyword evidence="2" id="KW-0489">Methyltransferase</keyword>
<dbReference type="GO" id="GO:0008168">
    <property type="term" value="F:methyltransferase activity"/>
    <property type="evidence" value="ECO:0007669"/>
    <property type="project" value="UniProtKB-KW"/>
</dbReference>
<dbReference type="AlphaFoldDB" id="A0A395SB76"/>
<evidence type="ECO:0000313" key="3">
    <source>
        <dbReference type="Proteomes" id="UP000266152"/>
    </source>
</evidence>
<name>A0A395SB76_FUSSP</name>
<evidence type="ECO:0000259" key="1">
    <source>
        <dbReference type="Pfam" id="PF13649"/>
    </source>
</evidence>
<organism evidence="2 3">
    <name type="scientific">Fusarium sporotrichioides</name>
    <dbReference type="NCBI Taxonomy" id="5514"/>
    <lineage>
        <taxon>Eukaryota</taxon>
        <taxon>Fungi</taxon>
        <taxon>Dikarya</taxon>
        <taxon>Ascomycota</taxon>
        <taxon>Pezizomycotina</taxon>
        <taxon>Sordariomycetes</taxon>
        <taxon>Hypocreomycetidae</taxon>
        <taxon>Hypocreales</taxon>
        <taxon>Nectriaceae</taxon>
        <taxon>Fusarium</taxon>
    </lineage>
</organism>
<gene>
    <name evidence="2" type="ORF">FSPOR_4476</name>
</gene>
<dbReference type="InterPro" id="IPR041698">
    <property type="entry name" value="Methyltransf_25"/>
</dbReference>
<accession>A0A395SB76</accession>
<protein>
    <submittedName>
        <fullName evidence="2">Methyltransferase</fullName>
    </submittedName>
</protein>
<feature type="domain" description="Methyltransferase" evidence="1">
    <location>
        <begin position="160"/>
        <end position="254"/>
    </location>
</feature>
<dbReference type="EMBL" id="PXOF01000059">
    <property type="protein sequence ID" value="RGP69664.1"/>
    <property type="molecule type" value="Genomic_DNA"/>
</dbReference>